<organism evidence="2 3">
    <name type="scientific">Nesterenkonia xinjiangensis</name>
    <dbReference type="NCBI Taxonomy" id="225327"/>
    <lineage>
        <taxon>Bacteria</taxon>
        <taxon>Bacillati</taxon>
        <taxon>Actinomycetota</taxon>
        <taxon>Actinomycetes</taxon>
        <taxon>Micrococcales</taxon>
        <taxon>Micrococcaceae</taxon>
        <taxon>Nesterenkonia</taxon>
    </lineage>
</organism>
<comment type="caution">
    <text evidence="2">The sequence shown here is derived from an EMBL/GenBank/DDBJ whole genome shotgun (WGS) entry which is preliminary data.</text>
</comment>
<keyword evidence="1" id="KW-0812">Transmembrane</keyword>
<protein>
    <submittedName>
        <fullName evidence="2">Uncharacterized protein</fullName>
    </submittedName>
</protein>
<keyword evidence="1" id="KW-1133">Transmembrane helix</keyword>
<keyword evidence="1" id="KW-0472">Membrane</keyword>
<dbReference type="AlphaFoldDB" id="A0A7Z0K8D5"/>
<feature type="transmembrane region" description="Helical" evidence="1">
    <location>
        <begin position="24"/>
        <end position="43"/>
    </location>
</feature>
<evidence type="ECO:0000313" key="2">
    <source>
        <dbReference type="EMBL" id="NYJ77494.1"/>
    </source>
</evidence>
<dbReference type="RefSeq" id="WP_179540970.1">
    <property type="nucleotide sequence ID" value="NZ_BAAALL010000004.1"/>
</dbReference>
<keyword evidence="3" id="KW-1185">Reference proteome</keyword>
<sequence length="47" mass="5370">MLINNRRPSGEGHGEPDFQVKLNWLFVILAAMVIFGLAIWASIDWRS</sequence>
<evidence type="ECO:0000256" key="1">
    <source>
        <dbReference type="SAM" id="Phobius"/>
    </source>
</evidence>
<name>A0A7Z0K8D5_9MICC</name>
<proteinExistence type="predicted"/>
<dbReference type="Proteomes" id="UP000535437">
    <property type="component" value="Unassembled WGS sequence"/>
</dbReference>
<evidence type="ECO:0000313" key="3">
    <source>
        <dbReference type="Proteomes" id="UP000535437"/>
    </source>
</evidence>
<gene>
    <name evidence="2" type="ORF">HNR09_000905</name>
</gene>
<dbReference type="EMBL" id="JACCFY010000001">
    <property type="protein sequence ID" value="NYJ77494.1"/>
    <property type="molecule type" value="Genomic_DNA"/>
</dbReference>
<reference evidence="2 3" key="1">
    <citation type="submission" date="2020-07" db="EMBL/GenBank/DDBJ databases">
        <title>Sequencing the genomes of 1000 actinobacteria strains.</title>
        <authorList>
            <person name="Klenk H.-P."/>
        </authorList>
    </citation>
    <scope>NUCLEOTIDE SEQUENCE [LARGE SCALE GENOMIC DNA]</scope>
    <source>
        <strain evidence="2 3">DSM 15475</strain>
    </source>
</reference>
<accession>A0A7Z0K8D5</accession>